<dbReference type="InterPro" id="IPR011009">
    <property type="entry name" value="Kinase-like_dom_sf"/>
</dbReference>
<keyword evidence="1" id="KW-0723">Serine/threonine-protein kinase</keyword>
<keyword evidence="8" id="KW-1185">Reference proteome</keyword>
<dbReference type="InterPro" id="IPR000719">
    <property type="entry name" value="Prot_kinase_dom"/>
</dbReference>
<dbReference type="PANTHER" id="PTHR24345">
    <property type="entry name" value="SERINE/THREONINE-PROTEIN KINASE PLK"/>
    <property type="match status" value="1"/>
</dbReference>
<evidence type="ECO:0000259" key="6">
    <source>
        <dbReference type="PROSITE" id="PS50011"/>
    </source>
</evidence>
<dbReference type="EMBL" id="SPLM01000146">
    <property type="protein sequence ID" value="TMW56053.1"/>
    <property type="molecule type" value="Genomic_DNA"/>
</dbReference>
<dbReference type="SMART" id="SM00220">
    <property type="entry name" value="S_TKc"/>
    <property type="match status" value="1"/>
</dbReference>
<dbReference type="Gene3D" id="1.10.510.10">
    <property type="entry name" value="Transferase(Phosphotransferase) domain 1"/>
    <property type="match status" value="1"/>
</dbReference>
<accession>A0A8K1FEP5</accession>
<dbReference type="OrthoDB" id="4062651at2759"/>
<sequence>MQILREEGFRRARPYQATEPQIRTLRQHRYEYFPQWRFFEDAHNEYLLTDFAHNGSLMLYAKRQIDSYCMEIVHLVSTHTNATLVGFPVVTAATKLWREEALFIFAGIVEAVVYMHSKGVCHLDLDVHNVVIDSLGCPMIVGFGRGEVADEDGLVGRSRPILCKRPYAAPEVYAHNRNVKPSSGVDGRAADMYSLGVILYWLLFMCPSEGAIIDPVRSDPRWLLNLIHHASGNFDSHEDLNCAICQSSIPLDAEIIQLLLALLSKNPADRVSAADLSTITRTLYNQLHGDTSTRNQAVLEELHNCA</sequence>
<dbReference type="GO" id="GO:0004674">
    <property type="term" value="F:protein serine/threonine kinase activity"/>
    <property type="evidence" value="ECO:0007669"/>
    <property type="project" value="UniProtKB-KW"/>
</dbReference>
<keyword evidence="4" id="KW-0418">Kinase</keyword>
<dbReference type="PROSITE" id="PS50011">
    <property type="entry name" value="PROTEIN_KINASE_DOM"/>
    <property type="match status" value="1"/>
</dbReference>
<evidence type="ECO:0000256" key="2">
    <source>
        <dbReference type="ARBA" id="ARBA00022679"/>
    </source>
</evidence>
<evidence type="ECO:0000313" key="7">
    <source>
        <dbReference type="EMBL" id="TMW56053.1"/>
    </source>
</evidence>
<protein>
    <recommendedName>
        <fullName evidence="6">Protein kinase domain-containing protein</fullName>
    </recommendedName>
</protein>
<gene>
    <name evidence="7" type="ORF">Poli38472_008701</name>
</gene>
<dbReference type="AlphaFoldDB" id="A0A8K1FEP5"/>
<evidence type="ECO:0000256" key="3">
    <source>
        <dbReference type="ARBA" id="ARBA00022741"/>
    </source>
</evidence>
<evidence type="ECO:0000256" key="4">
    <source>
        <dbReference type="ARBA" id="ARBA00022777"/>
    </source>
</evidence>
<dbReference type="Pfam" id="PF00069">
    <property type="entry name" value="Pkinase"/>
    <property type="match status" value="1"/>
</dbReference>
<dbReference type="SUPFAM" id="SSF56112">
    <property type="entry name" value="Protein kinase-like (PK-like)"/>
    <property type="match status" value="1"/>
</dbReference>
<evidence type="ECO:0000313" key="8">
    <source>
        <dbReference type="Proteomes" id="UP000794436"/>
    </source>
</evidence>
<dbReference type="GO" id="GO:0005634">
    <property type="term" value="C:nucleus"/>
    <property type="evidence" value="ECO:0007669"/>
    <property type="project" value="TreeGrafter"/>
</dbReference>
<proteinExistence type="predicted"/>
<keyword evidence="3" id="KW-0547">Nucleotide-binding</keyword>
<organism evidence="7 8">
    <name type="scientific">Pythium oligandrum</name>
    <name type="common">Mycoparasitic fungus</name>
    <dbReference type="NCBI Taxonomy" id="41045"/>
    <lineage>
        <taxon>Eukaryota</taxon>
        <taxon>Sar</taxon>
        <taxon>Stramenopiles</taxon>
        <taxon>Oomycota</taxon>
        <taxon>Peronosporomycetes</taxon>
        <taxon>Pythiales</taxon>
        <taxon>Pythiaceae</taxon>
        <taxon>Pythium</taxon>
    </lineage>
</organism>
<comment type="caution">
    <text evidence="7">The sequence shown here is derived from an EMBL/GenBank/DDBJ whole genome shotgun (WGS) entry which is preliminary data.</text>
</comment>
<evidence type="ECO:0000256" key="1">
    <source>
        <dbReference type="ARBA" id="ARBA00022527"/>
    </source>
</evidence>
<keyword evidence="2" id="KW-0808">Transferase</keyword>
<dbReference type="GO" id="GO:0005524">
    <property type="term" value="F:ATP binding"/>
    <property type="evidence" value="ECO:0007669"/>
    <property type="project" value="UniProtKB-KW"/>
</dbReference>
<name>A0A8K1FEP5_PYTOL</name>
<reference evidence="7" key="1">
    <citation type="submission" date="2019-03" db="EMBL/GenBank/DDBJ databases">
        <title>Long read genome sequence of the mycoparasitic Pythium oligandrum ATCC 38472 isolated from sugarbeet rhizosphere.</title>
        <authorList>
            <person name="Gaulin E."/>
        </authorList>
    </citation>
    <scope>NUCLEOTIDE SEQUENCE</scope>
    <source>
        <strain evidence="7">ATCC 38472_TT</strain>
    </source>
</reference>
<evidence type="ECO:0000256" key="5">
    <source>
        <dbReference type="ARBA" id="ARBA00022840"/>
    </source>
</evidence>
<feature type="domain" description="Protein kinase" evidence="6">
    <location>
        <begin position="1"/>
        <end position="284"/>
    </location>
</feature>
<keyword evidence="5" id="KW-0067">ATP-binding</keyword>
<dbReference type="Proteomes" id="UP000794436">
    <property type="component" value="Unassembled WGS sequence"/>
</dbReference>
<dbReference type="PANTHER" id="PTHR24345:SF91">
    <property type="entry name" value="SERINE_THREONINE-PROTEIN KINASE PLK4"/>
    <property type="match status" value="1"/>
</dbReference>